<organism evidence="2 3">
    <name type="scientific">Shiella aurantiaca</name>
    <dbReference type="NCBI Taxonomy" id="3058365"/>
    <lineage>
        <taxon>Bacteria</taxon>
        <taxon>Pseudomonadati</taxon>
        <taxon>Bacteroidota</taxon>
        <taxon>Cytophagia</taxon>
        <taxon>Cytophagales</taxon>
        <taxon>Shiellaceae</taxon>
        <taxon>Shiella</taxon>
    </lineage>
</organism>
<keyword evidence="3" id="KW-1185">Reference proteome</keyword>
<protein>
    <recommendedName>
        <fullName evidence="4">DUF4044 domain-containing protein</fullName>
    </recommendedName>
</protein>
<dbReference type="Proteomes" id="UP001168552">
    <property type="component" value="Unassembled WGS sequence"/>
</dbReference>
<keyword evidence="1" id="KW-1133">Transmembrane helix</keyword>
<sequence length="49" mass="5602">MKEKKKNKPSKDNKEVFFAIRTKKNARITTTVVFVLALALIVYIAISFS</sequence>
<evidence type="ECO:0008006" key="4">
    <source>
        <dbReference type="Google" id="ProtNLM"/>
    </source>
</evidence>
<evidence type="ECO:0000313" key="3">
    <source>
        <dbReference type="Proteomes" id="UP001168552"/>
    </source>
</evidence>
<keyword evidence="1" id="KW-0472">Membrane</keyword>
<keyword evidence="1" id="KW-0812">Transmembrane</keyword>
<dbReference type="RefSeq" id="WP_320005014.1">
    <property type="nucleotide sequence ID" value="NZ_JAUHJS010000007.1"/>
</dbReference>
<feature type="transmembrane region" description="Helical" evidence="1">
    <location>
        <begin position="28"/>
        <end position="46"/>
    </location>
</feature>
<evidence type="ECO:0000313" key="2">
    <source>
        <dbReference type="EMBL" id="MDN4166476.1"/>
    </source>
</evidence>
<gene>
    <name evidence="2" type="ORF">QWY31_13280</name>
</gene>
<name>A0ABT8F939_9BACT</name>
<evidence type="ECO:0000256" key="1">
    <source>
        <dbReference type="SAM" id="Phobius"/>
    </source>
</evidence>
<reference evidence="2" key="1">
    <citation type="submission" date="2023-06" db="EMBL/GenBank/DDBJ databases">
        <title>Cytophagales bacterium Strain LB-30, isolated from soil.</title>
        <authorList>
            <person name="Liu B."/>
        </authorList>
    </citation>
    <scope>NUCLEOTIDE SEQUENCE</scope>
    <source>
        <strain evidence="2">LB-30</strain>
    </source>
</reference>
<dbReference type="EMBL" id="JAUHJS010000007">
    <property type="protein sequence ID" value="MDN4166476.1"/>
    <property type="molecule type" value="Genomic_DNA"/>
</dbReference>
<accession>A0ABT8F939</accession>
<proteinExistence type="predicted"/>
<comment type="caution">
    <text evidence="2">The sequence shown here is derived from an EMBL/GenBank/DDBJ whole genome shotgun (WGS) entry which is preliminary data.</text>
</comment>